<evidence type="ECO:0000256" key="2">
    <source>
        <dbReference type="ARBA" id="ARBA00004536"/>
    </source>
</evidence>
<evidence type="ECO:0000256" key="9">
    <source>
        <dbReference type="ARBA" id="ARBA00022989"/>
    </source>
</evidence>
<dbReference type="GO" id="GO:0098609">
    <property type="term" value="P:cell-cell adhesion"/>
    <property type="evidence" value="ECO:0007669"/>
    <property type="project" value="InterPro"/>
</dbReference>
<dbReference type="EMBL" id="LUGH01000496">
    <property type="protein sequence ID" value="OBZ84561.1"/>
    <property type="molecule type" value="Genomic_DNA"/>
</dbReference>
<gene>
    <name evidence="16" type="ORF">A0J61_07389</name>
</gene>
<evidence type="ECO:0000256" key="1">
    <source>
        <dbReference type="ARBA" id="ARBA00004123"/>
    </source>
</evidence>
<dbReference type="STRING" id="101091.A0A1C7N6B6"/>
<organism evidence="16 17">
    <name type="scientific">Choanephora cucurbitarum</name>
    <dbReference type="NCBI Taxonomy" id="101091"/>
    <lineage>
        <taxon>Eukaryota</taxon>
        <taxon>Fungi</taxon>
        <taxon>Fungi incertae sedis</taxon>
        <taxon>Mucoromycota</taxon>
        <taxon>Mucoromycotina</taxon>
        <taxon>Mucoromycetes</taxon>
        <taxon>Mucorales</taxon>
        <taxon>Mucorineae</taxon>
        <taxon>Choanephoraceae</taxon>
        <taxon>Choanephoroideae</taxon>
        <taxon>Choanephora</taxon>
    </lineage>
</organism>
<evidence type="ECO:0000256" key="13">
    <source>
        <dbReference type="SAM" id="Coils"/>
    </source>
</evidence>
<evidence type="ECO:0000256" key="10">
    <source>
        <dbReference type="ARBA" id="ARBA00023054"/>
    </source>
</evidence>
<name>A0A1C7N6B6_9FUNG</name>
<dbReference type="InParanoid" id="A0A1C7N6B6"/>
<evidence type="ECO:0000256" key="6">
    <source>
        <dbReference type="ARBA" id="ARBA00022475"/>
    </source>
</evidence>
<dbReference type="PANTHER" id="PTHR15989:SF5">
    <property type="entry name" value="VEZATIN"/>
    <property type="match status" value="1"/>
</dbReference>
<evidence type="ECO:0000259" key="15">
    <source>
        <dbReference type="Pfam" id="PF12632"/>
    </source>
</evidence>
<keyword evidence="10 13" id="KW-0175">Coiled coil</keyword>
<evidence type="ECO:0000256" key="7">
    <source>
        <dbReference type="ARBA" id="ARBA00022692"/>
    </source>
</evidence>
<dbReference type="GO" id="GO:0017022">
    <property type="term" value="F:myosin binding"/>
    <property type="evidence" value="ECO:0007669"/>
    <property type="project" value="InterPro"/>
</dbReference>
<dbReference type="InterPro" id="IPR026859">
    <property type="entry name" value="Myosin-bd"/>
</dbReference>
<evidence type="ECO:0000256" key="5">
    <source>
        <dbReference type="ARBA" id="ARBA00018125"/>
    </source>
</evidence>
<feature type="coiled-coil region" evidence="13">
    <location>
        <begin position="551"/>
        <end position="578"/>
    </location>
</feature>
<dbReference type="GO" id="GO:0005634">
    <property type="term" value="C:nucleus"/>
    <property type="evidence" value="ECO:0007669"/>
    <property type="project" value="UniProtKB-SubCell"/>
</dbReference>
<evidence type="ECO:0000313" key="16">
    <source>
        <dbReference type="EMBL" id="OBZ84561.1"/>
    </source>
</evidence>
<comment type="similarity">
    <text evidence="4">Belongs to the vezatin family.</text>
</comment>
<evidence type="ECO:0000313" key="17">
    <source>
        <dbReference type="Proteomes" id="UP000093000"/>
    </source>
</evidence>
<keyword evidence="12" id="KW-0539">Nucleus</keyword>
<dbReference type="Proteomes" id="UP000093000">
    <property type="component" value="Unassembled WGS sequence"/>
</dbReference>
<evidence type="ECO:0000256" key="4">
    <source>
        <dbReference type="ARBA" id="ARBA00007245"/>
    </source>
</evidence>
<reference evidence="16 17" key="1">
    <citation type="submission" date="2016-03" db="EMBL/GenBank/DDBJ databases">
        <title>Choanephora cucurbitarum.</title>
        <authorList>
            <person name="Min B."/>
            <person name="Park H."/>
            <person name="Park J.-H."/>
            <person name="Shin H.-D."/>
            <person name="Choi I.-G."/>
        </authorList>
    </citation>
    <scope>NUCLEOTIDE SEQUENCE [LARGE SCALE GENOMIC DNA]</scope>
    <source>
        <strain evidence="16 17">KUS-F28377</strain>
    </source>
</reference>
<comment type="subcellular location">
    <subcellularLocation>
        <location evidence="2">Cell junction</location>
        <location evidence="2">Adherens junction</location>
    </subcellularLocation>
    <subcellularLocation>
        <location evidence="3">Cell membrane</location>
        <topology evidence="3">Multi-pass membrane protein</topology>
    </subcellularLocation>
    <subcellularLocation>
        <location evidence="1">Nucleus</location>
    </subcellularLocation>
</comment>
<keyword evidence="9" id="KW-1133">Transmembrane helix</keyword>
<feature type="domain" description="Myosin-binding" evidence="15">
    <location>
        <begin position="123"/>
        <end position="401"/>
    </location>
</feature>
<dbReference type="PANTHER" id="PTHR15989">
    <property type="entry name" value="VEZATIN"/>
    <property type="match status" value="1"/>
</dbReference>
<dbReference type="OrthoDB" id="21151at2759"/>
<keyword evidence="17" id="KW-1185">Reference proteome</keyword>
<keyword evidence="8" id="KW-0965">Cell junction</keyword>
<dbReference type="Pfam" id="PF12632">
    <property type="entry name" value="Vezatin"/>
    <property type="match status" value="1"/>
</dbReference>
<protein>
    <recommendedName>
        <fullName evidence="5">Vezatin</fullName>
    </recommendedName>
</protein>
<keyword evidence="11" id="KW-0472">Membrane</keyword>
<comment type="caution">
    <text evidence="16">The sequence shown here is derived from an EMBL/GenBank/DDBJ whole genome shotgun (WGS) entry which is preliminary data.</text>
</comment>
<accession>A0A1C7N6B6</accession>
<evidence type="ECO:0000256" key="3">
    <source>
        <dbReference type="ARBA" id="ARBA00004651"/>
    </source>
</evidence>
<feature type="region of interest" description="Disordered" evidence="14">
    <location>
        <begin position="481"/>
        <end position="502"/>
    </location>
</feature>
<keyword evidence="6" id="KW-1003">Cell membrane</keyword>
<evidence type="ECO:0000256" key="8">
    <source>
        <dbReference type="ARBA" id="ARBA00022949"/>
    </source>
</evidence>
<keyword evidence="7" id="KW-0812">Transmembrane</keyword>
<evidence type="ECO:0000256" key="11">
    <source>
        <dbReference type="ARBA" id="ARBA00023136"/>
    </source>
</evidence>
<proteinExistence type="inferred from homology"/>
<dbReference type="InterPro" id="IPR026858">
    <property type="entry name" value="Vezatin"/>
</dbReference>
<sequence>MTEFVVYEDSPLAEYLESIDQAETTVKLEPPPLSLRTNSSKQPDRRRLDISKIWRNSLFHDTFSISLSRAEESAFEEKFKYLIVTSPLLSEVLSVHKNKQLSELPFQSPRTTKLGATTNLLATLAILFGAEKYLMRSKLPTISLLFSSSASLFLLVKHKRRACIRQLYQTALSRLQIFTDHSDTFDTKIHRVLITIQEIELVSRGFRLSSPLPPISRIDQNGKQRKCTQLRNALASILRRAFIVYEEGIIDLMDAVNKKNLATLYDMYNVHSIASLSAVDFSTDSEEPSLDQLKKLAQVMHSKRRECMVQLLALDAITKEHESVQYDYRSAWKSINDVLRKLVDETDCFAKELGEILDAEFYKPINNFDKRSLSSKIEDARLKKFVHRLSSLEQQLRTMEAKIYLCSEDVRQLNSGTKKTASLSRNQLTMSLAPSDQISTKERLLNEYSSVQKGLEEMVLEWQSGKEMLEAFLNPPTLEQQNTLTEEPEPIEPSTPIEESEGKGMLLDSEDVADILNLPVASKASVFEAIAGVVEKNGKERSVKTRQERIEEMKQRRIKESEEKASRLDSQIMVHELKNVLDKRAIELDLKDSDANDHKM</sequence>
<evidence type="ECO:0000256" key="14">
    <source>
        <dbReference type="SAM" id="MobiDB-lite"/>
    </source>
</evidence>
<dbReference type="GO" id="GO:0005886">
    <property type="term" value="C:plasma membrane"/>
    <property type="evidence" value="ECO:0007669"/>
    <property type="project" value="UniProtKB-SubCell"/>
</dbReference>
<dbReference type="AlphaFoldDB" id="A0A1C7N6B6"/>
<evidence type="ECO:0000256" key="12">
    <source>
        <dbReference type="ARBA" id="ARBA00023242"/>
    </source>
</evidence>